<dbReference type="Proteomes" id="UP000827976">
    <property type="component" value="Chromosome 11"/>
</dbReference>
<evidence type="ECO:0000313" key="1">
    <source>
        <dbReference type="EMBL" id="KAH7668892.1"/>
    </source>
</evidence>
<comment type="caution">
    <text evidence="1">The sequence shown here is derived from an EMBL/GenBank/DDBJ whole genome shotgun (WGS) entry which is preliminary data.</text>
</comment>
<gene>
    <name evidence="1" type="ORF">IHE45_11G040400</name>
</gene>
<keyword evidence="2" id="KW-1185">Reference proteome</keyword>
<protein>
    <submittedName>
        <fullName evidence="1">Uncharacterized protein</fullName>
    </submittedName>
</protein>
<proteinExistence type="predicted"/>
<reference evidence="2" key="1">
    <citation type="journal article" date="2022" name="Nat. Commun.">
        <title>Chromosome evolution and the genetic basis of agronomically important traits in greater yam.</title>
        <authorList>
            <person name="Bredeson J.V."/>
            <person name="Lyons J.B."/>
            <person name="Oniyinde I.O."/>
            <person name="Okereke N.R."/>
            <person name="Kolade O."/>
            <person name="Nnabue I."/>
            <person name="Nwadili C.O."/>
            <person name="Hribova E."/>
            <person name="Parker M."/>
            <person name="Nwogha J."/>
            <person name="Shu S."/>
            <person name="Carlson J."/>
            <person name="Kariba R."/>
            <person name="Muthemba S."/>
            <person name="Knop K."/>
            <person name="Barton G.J."/>
            <person name="Sherwood A.V."/>
            <person name="Lopez-Montes A."/>
            <person name="Asiedu R."/>
            <person name="Jamnadass R."/>
            <person name="Muchugi A."/>
            <person name="Goodstein D."/>
            <person name="Egesi C.N."/>
            <person name="Featherston J."/>
            <person name="Asfaw A."/>
            <person name="Simpson G.G."/>
            <person name="Dolezel J."/>
            <person name="Hendre P.S."/>
            <person name="Van Deynze A."/>
            <person name="Kumar P.L."/>
            <person name="Obidiegwu J.E."/>
            <person name="Bhattacharjee R."/>
            <person name="Rokhsar D.S."/>
        </authorList>
    </citation>
    <scope>NUCLEOTIDE SEQUENCE [LARGE SCALE GENOMIC DNA]</scope>
    <source>
        <strain evidence="2">cv. TDa95/00328</strain>
    </source>
</reference>
<organism evidence="1 2">
    <name type="scientific">Dioscorea alata</name>
    <name type="common">Purple yam</name>
    <dbReference type="NCBI Taxonomy" id="55571"/>
    <lineage>
        <taxon>Eukaryota</taxon>
        <taxon>Viridiplantae</taxon>
        <taxon>Streptophyta</taxon>
        <taxon>Embryophyta</taxon>
        <taxon>Tracheophyta</taxon>
        <taxon>Spermatophyta</taxon>
        <taxon>Magnoliopsida</taxon>
        <taxon>Liliopsida</taxon>
        <taxon>Dioscoreales</taxon>
        <taxon>Dioscoreaceae</taxon>
        <taxon>Dioscorea</taxon>
    </lineage>
</organism>
<dbReference type="EMBL" id="CM037021">
    <property type="protein sequence ID" value="KAH7668892.1"/>
    <property type="molecule type" value="Genomic_DNA"/>
</dbReference>
<name>A0ACB7V5P5_DIOAL</name>
<accession>A0ACB7V5P5</accession>
<sequence length="74" mass="9193">MTFRNFHSFHFLLSCSLILYHHHHCCCRHCHRHHHHCCCRHCHRHRHHQNRRVIVMDAEVATEQQQRVRGWRSG</sequence>
<evidence type="ECO:0000313" key="2">
    <source>
        <dbReference type="Proteomes" id="UP000827976"/>
    </source>
</evidence>